<dbReference type="Proteomes" id="UP000252519">
    <property type="component" value="Unassembled WGS sequence"/>
</dbReference>
<evidence type="ECO:0000313" key="3">
    <source>
        <dbReference type="Proteomes" id="UP000252519"/>
    </source>
</evidence>
<protein>
    <submittedName>
        <fullName evidence="2">Uncharacterized protein</fullName>
    </submittedName>
</protein>
<comment type="caution">
    <text evidence="2">The sequence shown here is derived from an EMBL/GenBank/DDBJ whole genome shotgun (WGS) entry which is preliminary data.</text>
</comment>
<name>A0A368FJP9_ANCCA</name>
<gene>
    <name evidence="2" type="ORF">ANCCAN_23845</name>
</gene>
<feature type="compositionally biased region" description="Basic residues" evidence="1">
    <location>
        <begin position="7"/>
        <end position="28"/>
    </location>
</feature>
<feature type="compositionally biased region" description="Basic residues" evidence="1">
    <location>
        <begin position="72"/>
        <end position="85"/>
    </location>
</feature>
<keyword evidence="3" id="KW-1185">Reference proteome</keyword>
<organism evidence="2 3">
    <name type="scientific">Ancylostoma caninum</name>
    <name type="common">Dog hookworm</name>
    <dbReference type="NCBI Taxonomy" id="29170"/>
    <lineage>
        <taxon>Eukaryota</taxon>
        <taxon>Metazoa</taxon>
        <taxon>Ecdysozoa</taxon>
        <taxon>Nematoda</taxon>
        <taxon>Chromadorea</taxon>
        <taxon>Rhabditida</taxon>
        <taxon>Rhabditina</taxon>
        <taxon>Rhabditomorpha</taxon>
        <taxon>Strongyloidea</taxon>
        <taxon>Ancylostomatidae</taxon>
        <taxon>Ancylostomatinae</taxon>
        <taxon>Ancylostoma</taxon>
    </lineage>
</organism>
<proteinExistence type="predicted"/>
<dbReference type="EMBL" id="JOJR01001570">
    <property type="protein sequence ID" value="RCN30387.1"/>
    <property type="molecule type" value="Genomic_DNA"/>
</dbReference>
<reference evidence="2 3" key="1">
    <citation type="submission" date="2014-10" db="EMBL/GenBank/DDBJ databases">
        <title>Draft genome of the hookworm Ancylostoma caninum.</title>
        <authorList>
            <person name="Mitreva M."/>
        </authorList>
    </citation>
    <scope>NUCLEOTIDE SEQUENCE [LARGE SCALE GENOMIC DNA]</scope>
    <source>
        <strain evidence="2 3">Baltimore</strain>
    </source>
</reference>
<evidence type="ECO:0000256" key="1">
    <source>
        <dbReference type="SAM" id="MobiDB-lite"/>
    </source>
</evidence>
<dbReference type="AlphaFoldDB" id="A0A368FJP9"/>
<sequence length="85" mass="10229">MPSPTRERRRRRSRSRHRSRRTGRRSRSSLKSILKTKYDSSCVCPCKQWKADLELLAYSERSDRSLADTASIHRRRRRKKSVNLR</sequence>
<feature type="region of interest" description="Disordered" evidence="1">
    <location>
        <begin position="65"/>
        <end position="85"/>
    </location>
</feature>
<accession>A0A368FJP9</accession>
<evidence type="ECO:0000313" key="2">
    <source>
        <dbReference type="EMBL" id="RCN30387.1"/>
    </source>
</evidence>
<feature type="region of interest" description="Disordered" evidence="1">
    <location>
        <begin position="1"/>
        <end position="32"/>
    </location>
</feature>